<evidence type="ECO:0000256" key="2">
    <source>
        <dbReference type="ARBA" id="ARBA00006000"/>
    </source>
</evidence>
<dbReference type="PROSITE" id="PS01229">
    <property type="entry name" value="COF_2"/>
    <property type="match status" value="1"/>
</dbReference>
<feature type="domain" description="P5B-type ATPase N-terminal" evidence="16">
    <location>
        <begin position="119"/>
        <end position="237"/>
    </location>
</feature>
<dbReference type="GO" id="GO:0019829">
    <property type="term" value="F:ATPase-coupled monoatomic cation transmembrane transporter activity"/>
    <property type="evidence" value="ECO:0007669"/>
    <property type="project" value="UniProtKB-UniRule"/>
</dbReference>
<comment type="subcellular location">
    <subcellularLocation>
        <location evidence="1 13">Membrane</location>
        <topology evidence="1 13">Multi-pass membrane protein</topology>
    </subcellularLocation>
</comment>
<dbReference type="GO" id="GO:1990816">
    <property type="term" value="C:vacuole-mitochondrion membrane contact site"/>
    <property type="evidence" value="ECO:0007669"/>
    <property type="project" value="EnsemblFungi"/>
</dbReference>
<evidence type="ECO:0000256" key="9">
    <source>
        <dbReference type="ARBA" id="ARBA00022967"/>
    </source>
</evidence>
<keyword evidence="5 13" id="KW-0479">Metal-binding</keyword>
<keyword evidence="9 13" id="KW-1278">Translocase</keyword>
<organism evidence="17 18">
    <name type="scientific">Penicilliopsis zonata CBS 506.65</name>
    <dbReference type="NCBI Taxonomy" id="1073090"/>
    <lineage>
        <taxon>Eukaryota</taxon>
        <taxon>Fungi</taxon>
        <taxon>Dikarya</taxon>
        <taxon>Ascomycota</taxon>
        <taxon>Pezizomycotina</taxon>
        <taxon>Eurotiomycetes</taxon>
        <taxon>Eurotiomycetidae</taxon>
        <taxon>Eurotiales</taxon>
        <taxon>Aspergillaceae</taxon>
        <taxon>Penicilliopsis</taxon>
    </lineage>
</organism>
<dbReference type="SUPFAM" id="SSF81660">
    <property type="entry name" value="Metal cation-transporting ATPase, ATP-binding domain N"/>
    <property type="match status" value="1"/>
</dbReference>
<dbReference type="InterPro" id="IPR047821">
    <property type="entry name" value="P5B-type_ATPase"/>
</dbReference>
<dbReference type="PRINTS" id="PR00121">
    <property type="entry name" value="NAKATPASE"/>
</dbReference>
<feature type="transmembrane region" description="Helical" evidence="13">
    <location>
        <begin position="1108"/>
        <end position="1127"/>
    </location>
</feature>
<feature type="compositionally biased region" description="Low complexity" evidence="14">
    <location>
        <begin position="91"/>
        <end position="104"/>
    </location>
</feature>
<dbReference type="GO" id="GO:0015662">
    <property type="term" value="F:P-type ion transporter activity"/>
    <property type="evidence" value="ECO:0007669"/>
    <property type="project" value="InterPro"/>
</dbReference>
<comment type="catalytic activity">
    <reaction evidence="12 13">
        <text>ATP + H2O = ADP + phosphate + H(+)</text>
        <dbReference type="Rhea" id="RHEA:13065"/>
        <dbReference type="ChEBI" id="CHEBI:15377"/>
        <dbReference type="ChEBI" id="CHEBI:15378"/>
        <dbReference type="ChEBI" id="CHEBI:30616"/>
        <dbReference type="ChEBI" id="CHEBI:43474"/>
        <dbReference type="ChEBI" id="CHEBI:456216"/>
    </reaction>
</comment>
<evidence type="ECO:0000259" key="15">
    <source>
        <dbReference type="Pfam" id="PF00122"/>
    </source>
</evidence>
<dbReference type="GO" id="GO:0005524">
    <property type="term" value="F:ATP binding"/>
    <property type="evidence" value="ECO:0007669"/>
    <property type="project" value="UniProtKB-UniRule"/>
</dbReference>
<feature type="transmembrane region" description="Helical" evidence="13">
    <location>
        <begin position="500"/>
        <end position="524"/>
    </location>
</feature>
<dbReference type="CDD" id="cd07542">
    <property type="entry name" value="P-type_ATPase_cation"/>
    <property type="match status" value="1"/>
</dbReference>
<dbReference type="PANTHER" id="PTHR45630">
    <property type="entry name" value="CATION-TRANSPORTING ATPASE-RELATED"/>
    <property type="match status" value="1"/>
</dbReference>
<dbReference type="InterPro" id="IPR036412">
    <property type="entry name" value="HAD-like_sf"/>
</dbReference>
<keyword evidence="11 13" id="KW-0472">Membrane</keyword>
<feature type="region of interest" description="Disordered" evidence="14">
    <location>
        <begin position="71"/>
        <end position="104"/>
    </location>
</feature>
<dbReference type="InterPro" id="IPR018303">
    <property type="entry name" value="ATPase_P-typ_P_site"/>
</dbReference>
<dbReference type="FunFam" id="2.70.150.10:FF:000057">
    <property type="entry name" value="Cation-transporting ATPase"/>
    <property type="match status" value="1"/>
</dbReference>
<comment type="similarity">
    <text evidence="2 13">Belongs to the cation transport ATPase (P-type) (TC 3.A.3) family. Type V subfamily.</text>
</comment>
<keyword evidence="18" id="KW-1185">Reference proteome</keyword>
<keyword evidence="4 13" id="KW-0812">Transmembrane</keyword>
<sequence length="1232" mass="138758">MARNEVFDGPISESIPSSIVSFAHRRDRKDSTVSLAFFEENEDHREWADEDAVDVDSDHYDLEVTDLQTANHPFQSKRSPSSRDPVEEPLLSRSHSTNSNTRHSSVGCRLTQKIYIDSEDLTAALAGFSTSTVGILIYSALCILTLGSAYLIFRWVPKWRFRLIGKPAPLWKCQWVVVEDQWNQLVVLKIHTQTIGQPINTIFTDLHGYSFQNEEENDSCTGSLRYIDYRQIRLFYHPCKDKFFSISGWKDPLWTDVKVMRRGLDTDDHESRIKLFGKNLLDIQQKSIPQLLADEAFHPFYIFQIASLLLWSLDEYYYYAVCIFLISVFSISATVIETRSTLRRLREISLFECHLRVLRNGFWGSVPSSELVPGDVFEISDPSLNQVPCDCLLLSGDCIVNESMLTGESVPVSKFPLSDDALRALDLNAPSVQPSVASNFLFNGTKVIRARRPLDTNDDEAVALAIVVRTGFLTTKGALVRAMLFPKPSNFKFYRDSFRYISVMGIIAILGFVLSFVNFLRLGLSWRVIIVRALDLITIIVPPALPATLTIGINFALARLKKEQIFCSNPQRVNFGGKLDVVCFDKTGTLTEDGLDVLGVRVIDPNTRHDIICTMATCHSLRVVDGELIGDPLDIKMFQFTGWSFQEGGSNINQHPIFKYDTATPSIAKSPIAYQCSDQQGHQSLNSQMELGIILNFEFRSELRRSSVVVQQPGKEELTVFVKGAPESIKAICCPDSIPLDFEELLNQYTHRGYRVIACAMKHKLRPKRLNISMLSRAEAECDLDFIGFIIFENKLKSSTTEVISELNKAGIRNVMCTGDNILTAISVARECSIINPGELCFIPQFIDGMEIHANTFQPSRTSSSTDLSIPANNYNMCNYSLAVTGDVFRWIVDYETEDILKRMLVRGKVFARMSPDEKQELVRNLQALDYCCGFCGDGANDCGALKAADVGISLSDAEASVAAPFTSRVFDISCVLSLIKEGRAALVTSFCCFKYMSIYSAIQFTTVSFLYKSASNLGDFQFLFVDLALILPIAIFMGRTGPYPELCLKRPTADLVSRKVLTPLIGHIIICVLTQYLAYKTVQFQAWYQPPQIDLDNPNIENSENTALFLMSCFQYILTSIVLNVGPPFRKPITSNKPFLYTIVVDLLISSFLVFNPSVWVSDIMQLTYLSPGFKIWLLVLGVSNFSISLVAEHKIFPPLAKLIGYIRLTMGQRYQKRRRQYKMVLEEMQG</sequence>
<dbReference type="Gene3D" id="3.40.50.1000">
    <property type="entry name" value="HAD superfamily/HAD-like"/>
    <property type="match status" value="1"/>
</dbReference>
<dbReference type="VEuPathDB" id="FungiDB:ASPZODRAFT_149766"/>
<dbReference type="InterPro" id="IPR023299">
    <property type="entry name" value="ATPase_P-typ_cyto_dom_N"/>
</dbReference>
<dbReference type="GeneID" id="34611991"/>
<dbReference type="Proteomes" id="UP000184188">
    <property type="component" value="Unassembled WGS sequence"/>
</dbReference>
<evidence type="ECO:0000256" key="7">
    <source>
        <dbReference type="ARBA" id="ARBA00022840"/>
    </source>
</evidence>
<dbReference type="InterPro" id="IPR059000">
    <property type="entry name" value="ATPase_P-type_domA"/>
</dbReference>
<dbReference type="Gene3D" id="2.70.150.10">
    <property type="entry name" value="Calcium-transporting ATPase, cytoplasmic transduction domain A"/>
    <property type="match status" value="1"/>
</dbReference>
<evidence type="ECO:0000256" key="3">
    <source>
        <dbReference type="ARBA" id="ARBA00022553"/>
    </source>
</evidence>
<evidence type="ECO:0000256" key="10">
    <source>
        <dbReference type="ARBA" id="ARBA00022989"/>
    </source>
</evidence>
<dbReference type="Gene3D" id="3.40.1110.10">
    <property type="entry name" value="Calcium-transporting ATPase, cytoplasmic domain N"/>
    <property type="match status" value="1"/>
</dbReference>
<name>A0A1L9SNG3_9EURO</name>
<dbReference type="GO" id="GO:0016887">
    <property type="term" value="F:ATP hydrolysis activity"/>
    <property type="evidence" value="ECO:0007669"/>
    <property type="project" value="InterPro"/>
</dbReference>
<feature type="transmembrane region" description="Helical" evidence="13">
    <location>
        <begin position="1177"/>
        <end position="1193"/>
    </location>
</feature>
<evidence type="ECO:0000256" key="6">
    <source>
        <dbReference type="ARBA" id="ARBA00022741"/>
    </source>
</evidence>
<dbReference type="SFLD" id="SFLDG00002">
    <property type="entry name" value="C1.7:_P-type_atpase_like"/>
    <property type="match status" value="1"/>
</dbReference>
<dbReference type="NCBIfam" id="TIGR01657">
    <property type="entry name" value="P-ATPase-V"/>
    <property type="match status" value="1"/>
</dbReference>
<evidence type="ECO:0000259" key="16">
    <source>
        <dbReference type="Pfam" id="PF12409"/>
    </source>
</evidence>
<dbReference type="STRING" id="1073090.A0A1L9SNG3"/>
<feature type="transmembrane region" description="Helical" evidence="13">
    <location>
        <begin position="536"/>
        <end position="557"/>
    </location>
</feature>
<protein>
    <recommendedName>
        <fullName evidence="13">Cation-transporting ATPase</fullName>
        <ecNumber evidence="13">7.2.2.-</ecNumber>
    </recommendedName>
</protein>
<dbReference type="InterPro" id="IPR044492">
    <property type="entry name" value="P_typ_ATPase_HD_dom"/>
</dbReference>
<feature type="transmembrane region" description="Helical" evidence="13">
    <location>
        <begin position="291"/>
        <end position="310"/>
    </location>
</feature>
<feature type="transmembrane region" description="Helical" evidence="13">
    <location>
        <begin position="135"/>
        <end position="153"/>
    </location>
</feature>
<dbReference type="RefSeq" id="XP_022583275.1">
    <property type="nucleotide sequence ID" value="XM_022725526.1"/>
</dbReference>
<dbReference type="EC" id="7.2.2.-" evidence="13"/>
<dbReference type="SUPFAM" id="SSF81665">
    <property type="entry name" value="Calcium ATPase, transmembrane domain M"/>
    <property type="match status" value="1"/>
</dbReference>
<keyword evidence="7 13" id="KW-0067">ATP-binding</keyword>
<dbReference type="PRINTS" id="PR00119">
    <property type="entry name" value="CATATPASE"/>
</dbReference>
<proteinExistence type="inferred from homology"/>
<dbReference type="Pfam" id="PF12409">
    <property type="entry name" value="P5-ATPase"/>
    <property type="match status" value="1"/>
</dbReference>
<feature type="transmembrane region" description="Helical" evidence="13">
    <location>
        <begin position="1139"/>
        <end position="1157"/>
    </location>
</feature>
<dbReference type="SUPFAM" id="SSF56784">
    <property type="entry name" value="HAD-like"/>
    <property type="match status" value="1"/>
</dbReference>
<evidence type="ECO:0000256" key="1">
    <source>
        <dbReference type="ARBA" id="ARBA00004141"/>
    </source>
</evidence>
<dbReference type="GO" id="GO:1903135">
    <property type="term" value="F:cupric ion binding"/>
    <property type="evidence" value="ECO:0007669"/>
    <property type="project" value="EnsemblFungi"/>
</dbReference>
<dbReference type="InterPro" id="IPR023214">
    <property type="entry name" value="HAD_sf"/>
</dbReference>
<dbReference type="GO" id="GO:0006882">
    <property type="term" value="P:intracellular zinc ion homeostasis"/>
    <property type="evidence" value="ECO:0007669"/>
    <property type="project" value="EnsemblFungi"/>
</dbReference>
<keyword evidence="3" id="KW-0597">Phosphoprotein</keyword>
<evidence type="ECO:0000256" key="4">
    <source>
        <dbReference type="ARBA" id="ARBA00022692"/>
    </source>
</evidence>
<feature type="domain" description="P-type ATPase A" evidence="15">
    <location>
        <begin position="355"/>
        <end position="483"/>
    </location>
</feature>
<dbReference type="GO" id="GO:0006874">
    <property type="term" value="P:intracellular calcium ion homeostasis"/>
    <property type="evidence" value="ECO:0007669"/>
    <property type="project" value="TreeGrafter"/>
</dbReference>
<dbReference type="InterPro" id="IPR047819">
    <property type="entry name" value="P5A-ATPase_N"/>
</dbReference>
<evidence type="ECO:0000256" key="11">
    <source>
        <dbReference type="ARBA" id="ARBA00023136"/>
    </source>
</evidence>
<dbReference type="Pfam" id="PF00122">
    <property type="entry name" value="E1-E2_ATPase"/>
    <property type="match status" value="1"/>
</dbReference>
<accession>A0A1L9SNG3</accession>
<evidence type="ECO:0000256" key="14">
    <source>
        <dbReference type="SAM" id="MobiDB-lite"/>
    </source>
</evidence>
<feature type="transmembrane region" description="Helical" evidence="13">
    <location>
        <begin position="1061"/>
        <end position="1080"/>
    </location>
</feature>
<dbReference type="SUPFAM" id="SSF81653">
    <property type="entry name" value="Calcium ATPase, transduction domain A"/>
    <property type="match status" value="1"/>
</dbReference>
<evidence type="ECO:0000313" key="17">
    <source>
        <dbReference type="EMBL" id="OJJ48765.1"/>
    </source>
</evidence>
<reference evidence="18" key="1">
    <citation type="journal article" date="2017" name="Genome Biol.">
        <title>Comparative genomics reveals high biological diversity and specific adaptations in the industrially and medically important fungal genus Aspergillus.</title>
        <authorList>
            <person name="de Vries R.P."/>
            <person name="Riley R."/>
            <person name="Wiebenga A."/>
            <person name="Aguilar-Osorio G."/>
            <person name="Amillis S."/>
            <person name="Uchima C.A."/>
            <person name="Anderluh G."/>
            <person name="Asadollahi M."/>
            <person name="Askin M."/>
            <person name="Barry K."/>
            <person name="Battaglia E."/>
            <person name="Bayram O."/>
            <person name="Benocci T."/>
            <person name="Braus-Stromeyer S.A."/>
            <person name="Caldana C."/>
            <person name="Canovas D."/>
            <person name="Cerqueira G.C."/>
            <person name="Chen F."/>
            <person name="Chen W."/>
            <person name="Choi C."/>
            <person name="Clum A."/>
            <person name="Dos Santos R.A."/>
            <person name="Damasio A.R."/>
            <person name="Diallinas G."/>
            <person name="Emri T."/>
            <person name="Fekete E."/>
            <person name="Flipphi M."/>
            <person name="Freyberg S."/>
            <person name="Gallo A."/>
            <person name="Gournas C."/>
            <person name="Habgood R."/>
            <person name="Hainaut M."/>
            <person name="Harispe M.L."/>
            <person name="Henrissat B."/>
            <person name="Hilden K.S."/>
            <person name="Hope R."/>
            <person name="Hossain A."/>
            <person name="Karabika E."/>
            <person name="Karaffa L."/>
            <person name="Karanyi Z."/>
            <person name="Krasevec N."/>
            <person name="Kuo A."/>
            <person name="Kusch H."/>
            <person name="LaButti K."/>
            <person name="Lagendijk E.L."/>
            <person name="Lapidus A."/>
            <person name="Levasseur A."/>
            <person name="Lindquist E."/>
            <person name="Lipzen A."/>
            <person name="Logrieco A.F."/>
            <person name="MacCabe A."/>
            <person name="Maekelae M.R."/>
            <person name="Malavazi I."/>
            <person name="Melin P."/>
            <person name="Meyer V."/>
            <person name="Mielnichuk N."/>
            <person name="Miskei M."/>
            <person name="Molnar A.P."/>
            <person name="Mule G."/>
            <person name="Ngan C.Y."/>
            <person name="Orejas M."/>
            <person name="Orosz E."/>
            <person name="Ouedraogo J.P."/>
            <person name="Overkamp K.M."/>
            <person name="Park H.-S."/>
            <person name="Perrone G."/>
            <person name="Piumi F."/>
            <person name="Punt P.J."/>
            <person name="Ram A.F."/>
            <person name="Ramon A."/>
            <person name="Rauscher S."/>
            <person name="Record E."/>
            <person name="Riano-Pachon D.M."/>
            <person name="Robert V."/>
            <person name="Roehrig J."/>
            <person name="Ruller R."/>
            <person name="Salamov A."/>
            <person name="Salih N.S."/>
            <person name="Samson R.A."/>
            <person name="Sandor E."/>
            <person name="Sanguinetti M."/>
            <person name="Schuetze T."/>
            <person name="Sepcic K."/>
            <person name="Shelest E."/>
            <person name="Sherlock G."/>
            <person name="Sophianopoulou V."/>
            <person name="Squina F.M."/>
            <person name="Sun H."/>
            <person name="Susca A."/>
            <person name="Todd R.B."/>
            <person name="Tsang A."/>
            <person name="Unkles S.E."/>
            <person name="van de Wiele N."/>
            <person name="van Rossen-Uffink D."/>
            <person name="Oliveira J.V."/>
            <person name="Vesth T.C."/>
            <person name="Visser J."/>
            <person name="Yu J.-H."/>
            <person name="Zhou M."/>
            <person name="Andersen M.R."/>
            <person name="Archer D.B."/>
            <person name="Baker S.E."/>
            <person name="Benoit I."/>
            <person name="Brakhage A.A."/>
            <person name="Braus G.H."/>
            <person name="Fischer R."/>
            <person name="Frisvad J.C."/>
            <person name="Goldman G.H."/>
            <person name="Houbraken J."/>
            <person name="Oakley B."/>
            <person name="Pocsi I."/>
            <person name="Scazzocchio C."/>
            <person name="Seiboth B."/>
            <person name="vanKuyk P.A."/>
            <person name="Wortman J."/>
            <person name="Dyer P.S."/>
            <person name="Grigoriev I.V."/>
        </authorList>
    </citation>
    <scope>NUCLEOTIDE SEQUENCE [LARGE SCALE GENOMIC DNA]</scope>
    <source>
        <strain evidence="18">CBS 506.65</strain>
    </source>
</reference>
<dbReference type="InterPro" id="IPR008250">
    <property type="entry name" value="ATPase_P-typ_transduc_dom_A_sf"/>
</dbReference>
<dbReference type="NCBIfam" id="TIGR01494">
    <property type="entry name" value="ATPase_P-type"/>
    <property type="match status" value="2"/>
</dbReference>
<dbReference type="SFLD" id="SFLDF00027">
    <property type="entry name" value="p-type_atpase"/>
    <property type="match status" value="1"/>
</dbReference>
<dbReference type="Gene3D" id="1.20.1110.10">
    <property type="entry name" value="Calcium-transporting ATPase, transmembrane domain"/>
    <property type="match status" value="1"/>
</dbReference>
<dbReference type="GO" id="GO:0008270">
    <property type="term" value="F:zinc ion binding"/>
    <property type="evidence" value="ECO:0007669"/>
    <property type="project" value="EnsemblFungi"/>
</dbReference>
<keyword evidence="10 13" id="KW-1133">Transmembrane helix</keyword>
<evidence type="ECO:0000256" key="5">
    <source>
        <dbReference type="ARBA" id="ARBA00022723"/>
    </source>
</evidence>
<dbReference type="FunFam" id="1.20.1110.10:FF:000032">
    <property type="entry name" value="Cation-transporting ATPase"/>
    <property type="match status" value="1"/>
</dbReference>
<dbReference type="GO" id="GO:0000329">
    <property type="term" value="C:fungal-type vacuole membrane"/>
    <property type="evidence" value="ECO:0007669"/>
    <property type="project" value="EnsemblFungi"/>
</dbReference>
<evidence type="ECO:0000256" key="8">
    <source>
        <dbReference type="ARBA" id="ARBA00022842"/>
    </source>
</evidence>
<dbReference type="EMBL" id="KV878338">
    <property type="protein sequence ID" value="OJJ48765.1"/>
    <property type="molecule type" value="Genomic_DNA"/>
</dbReference>
<evidence type="ECO:0000256" key="13">
    <source>
        <dbReference type="RuleBase" id="RU362082"/>
    </source>
</evidence>
<dbReference type="PANTHER" id="PTHR45630:SF8">
    <property type="entry name" value="CATION-TRANSPORTING ATPASE"/>
    <property type="match status" value="1"/>
</dbReference>
<dbReference type="FunFam" id="3.40.50.1000:FF:000068">
    <property type="entry name" value="Cation-transporting ATPase"/>
    <property type="match status" value="1"/>
</dbReference>
<dbReference type="InterPro" id="IPR023298">
    <property type="entry name" value="ATPase_P-typ_TM_dom_sf"/>
</dbReference>
<keyword evidence="8 13" id="KW-0460">Magnesium</keyword>
<dbReference type="InterPro" id="IPR006544">
    <property type="entry name" value="P-type_TPase_V"/>
</dbReference>
<feature type="transmembrane region" description="Helical" evidence="13">
    <location>
        <begin position="1021"/>
        <end position="1040"/>
    </location>
</feature>
<dbReference type="PROSITE" id="PS00154">
    <property type="entry name" value="ATPASE_E1_E2"/>
    <property type="match status" value="1"/>
</dbReference>
<feature type="transmembrane region" description="Helical" evidence="13">
    <location>
        <begin position="316"/>
        <end position="336"/>
    </location>
</feature>
<dbReference type="SFLD" id="SFLDS00003">
    <property type="entry name" value="Haloacid_Dehalogenase"/>
    <property type="match status" value="1"/>
</dbReference>
<gene>
    <name evidence="17" type="ORF">ASPZODRAFT_149766</name>
</gene>
<dbReference type="GO" id="GO:0030026">
    <property type="term" value="P:intracellular manganese ion homeostasis"/>
    <property type="evidence" value="ECO:0007669"/>
    <property type="project" value="EnsemblFungi"/>
</dbReference>
<dbReference type="InterPro" id="IPR001757">
    <property type="entry name" value="P_typ_ATPase"/>
</dbReference>
<evidence type="ECO:0000313" key="18">
    <source>
        <dbReference type="Proteomes" id="UP000184188"/>
    </source>
</evidence>
<evidence type="ECO:0000256" key="12">
    <source>
        <dbReference type="ARBA" id="ARBA00049360"/>
    </source>
</evidence>
<keyword evidence="6 13" id="KW-0547">Nucleotide-binding</keyword>
<dbReference type="GO" id="GO:0030145">
    <property type="term" value="F:manganese ion binding"/>
    <property type="evidence" value="ECO:0007669"/>
    <property type="project" value="EnsemblFungi"/>
</dbReference>
<dbReference type="OrthoDB" id="48943at2759"/>
<dbReference type="AlphaFoldDB" id="A0A1L9SNG3"/>